<sequence length="119" mass="13687">MVSNEEKGQLCRQFKLRRRSLNLATNPMKKNRCSLPYEIVVVADIFFTYPFIFASKPLKMPMKLCSSPRVGEVILFSEYSDFPNMIPSFINFGLYNKINGFDDLMLSLMALNHHIGGKD</sequence>
<dbReference type="EnsemblMetazoa" id="GPPI025691-RA">
    <property type="protein sequence ID" value="GPPI025691-PA"/>
    <property type="gene ID" value="GPPI025691"/>
</dbReference>
<evidence type="ECO:0000256" key="1">
    <source>
        <dbReference type="SAM" id="Phobius"/>
    </source>
</evidence>
<dbReference type="AlphaFoldDB" id="A0A1B0BCH0"/>
<evidence type="ECO:0000313" key="3">
    <source>
        <dbReference type="Proteomes" id="UP000092460"/>
    </source>
</evidence>
<organism evidence="2 3">
    <name type="scientific">Glossina palpalis gambiensis</name>
    <dbReference type="NCBI Taxonomy" id="67801"/>
    <lineage>
        <taxon>Eukaryota</taxon>
        <taxon>Metazoa</taxon>
        <taxon>Ecdysozoa</taxon>
        <taxon>Arthropoda</taxon>
        <taxon>Hexapoda</taxon>
        <taxon>Insecta</taxon>
        <taxon>Pterygota</taxon>
        <taxon>Neoptera</taxon>
        <taxon>Endopterygota</taxon>
        <taxon>Diptera</taxon>
        <taxon>Brachycera</taxon>
        <taxon>Muscomorpha</taxon>
        <taxon>Hippoboscoidea</taxon>
        <taxon>Glossinidae</taxon>
        <taxon>Glossina</taxon>
    </lineage>
</organism>
<evidence type="ECO:0000313" key="2">
    <source>
        <dbReference type="EnsemblMetazoa" id="GPPI025691-PA"/>
    </source>
</evidence>
<proteinExistence type="predicted"/>
<accession>A0A1B0BCH0</accession>
<protein>
    <submittedName>
        <fullName evidence="2">Uncharacterized protein</fullName>
    </submittedName>
</protein>
<reference evidence="3" key="1">
    <citation type="submission" date="2015-01" db="EMBL/GenBank/DDBJ databases">
        <authorList>
            <person name="Aksoy S."/>
            <person name="Warren W."/>
            <person name="Wilson R.K."/>
        </authorList>
    </citation>
    <scope>NUCLEOTIDE SEQUENCE [LARGE SCALE GENOMIC DNA]</scope>
    <source>
        <strain evidence="3">IAEA</strain>
    </source>
</reference>
<keyword evidence="1" id="KW-1133">Transmembrane helix</keyword>
<keyword evidence="1" id="KW-0472">Membrane</keyword>
<reference evidence="2" key="2">
    <citation type="submission" date="2020-05" db="UniProtKB">
        <authorList>
            <consortium name="EnsemblMetazoa"/>
        </authorList>
    </citation>
    <scope>IDENTIFICATION</scope>
    <source>
        <strain evidence="2">IAEA</strain>
    </source>
</reference>
<dbReference type="EMBL" id="JXJN01012001">
    <property type="status" value="NOT_ANNOTATED_CDS"/>
    <property type="molecule type" value="Genomic_DNA"/>
</dbReference>
<dbReference type="Proteomes" id="UP000092460">
    <property type="component" value="Unassembled WGS sequence"/>
</dbReference>
<feature type="transmembrane region" description="Helical" evidence="1">
    <location>
        <begin position="35"/>
        <end position="54"/>
    </location>
</feature>
<dbReference type="VEuPathDB" id="VectorBase:GPPI025691"/>
<name>A0A1B0BCH0_9MUSC</name>
<keyword evidence="1" id="KW-0812">Transmembrane</keyword>
<keyword evidence="3" id="KW-1185">Reference proteome</keyword>